<name>A0ABP6K7W3_9ACTN</name>
<dbReference type="Proteomes" id="UP001500403">
    <property type="component" value="Unassembled WGS sequence"/>
</dbReference>
<keyword evidence="4" id="KW-1185">Reference proteome</keyword>
<evidence type="ECO:0000313" key="4">
    <source>
        <dbReference type="Proteomes" id="UP001500403"/>
    </source>
</evidence>
<feature type="transmembrane region" description="Helical" evidence="1">
    <location>
        <begin position="6"/>
        <end position="22"/>
    </location>
</feature>
<organism evidence="3 4">
    <name type="scientific">Streptomyces enissocaesilis</name>
    <dbReference type="NCBI Taxonomy" id="332589"/>
    <lineage>
        <taxon>Bacteria</taxon>
        <taxon>Bacillati</taxon>
        <taxon>Actinomycetota</taxon>
        <taxon>Actinomycetes</taxon>
        <taxon>Kitasatosporales</taxon>
        <taxon>Streptomycetaceae</taxon>
        <taxon>Streptomyces</taxon>
        <taxon>Streptomyces rochei group</taxon>
    </lineage>
</organism>
<protein>
    <submittedName>
        <fullName evidence="3">DUF3592 domain-containing protein</fullName>
    </submittedName>
</protein>
<reference evidence="4" key="1">
    <citation type="journal article" date="2019" name="Int. J. Syst. Evol. Microbiol.">
        <title>The Global Catalogue of Microorganisms (GCM) 10K type strain sequencing project: providing services to taxonomists for standard genome sequencing and annotation.</title>
        <authorList>
            <consortium name="The Broad Institute Genomics Platform"/>
            <consortium name="The Broad Institute Genome Sequencing Center for Infectious Disease"/>
            <person name="Wu L."/>
            <person name="Ma J."/>
        </authorList>
    </citation>
    <scope>NUCLEOTIDE SEQUENCE [LARGE SCALE GENOMIC DNA]</scope>
    <source>
        <strain evidence="4">JCM 9088</strain>
    </source>
</reference>
<dbReference type="Pfam" id="PF12158">
    <property type="entry name" value="DUF3592"/>
    <property type="match status" value="1"/>
</dbReference>
<keyword evidence="1" id="KW-1133">Transmembrane helix</keyword>
<evidence type="ECO:0000259" key="2">
    <source>
        <dbReference type="Pfam" id="PF12158"/>
    </source>
</evidence>
<sequence length="128" mass="14164">MNPEILKLIPPFLGLIALAWIIRRRLLLRARGVEVAAHCYDREWRGKGGPTFLLSYRAPDGRKMSCTASESDVPSGTRVGTSVTVCYDPREPGRVETALTARKPLWKQGDVITLVVVEAVLLLMVAFS</sequence>
<proteinExistence type="predicted"/>
<evidence type="ECO:0000313" key="3">
    <source>
        <dbReference type="EMBL" id="GAA2968733.1"/>
    </source>
</evidence>
<comment type="caution">
    <text evidence="3">The sequence shown here is derived from an EMBL/GenBank/DDBJ whole genome shotgun (WGS) entry which is preliminary data.</text>
</comment>
<keyword evidence="1" id="KW-0472">Membrane</keyword>
<gene>
    <name evidence="3" type="ORF">GCM10010446_63390</name>
</gene>
<dbReference type="InterPro" id="IPR021994">
    <property type="entry name" value="DUF3592"/>
</dbReference>
<keyword evidence="1" id="KW-0812">Transmembrane</keyword>
<feature type="domain" description="DUF3592" evidence="2">
    <location>
        <begin position="45"/>
        <end position="95"/>
    </location>
</feature>
<dbReference type="RefSeq" id="WP_344500029.1">
    <property type="nucleotide sequence ID" value="NZ_BAAAUD010000062.1"/>
</dbReference>
<dbReference type="EMBL" id="BAAAUD010000062">
    <property type="protein sequence ID" value="GAA2968733.1"/>
    <property type="molecule type" value="Genomic_DNA"/>
</dbReference>
<accession>A0ABP6K7W3</accession>
<evidence type="ECO:0000256" key="1">
    <source>
        <dbReference type="SAM" id="Phobius"/>
    </source>
</evidence>